<dbReference type="EMBL" id="LR862137">
    <property type="protein sequence ID" value="CAD1844037.1"/>
    <property type="molecule type" value="Genomic_DNA"/>
</dbReference>
<dbReference type="PANTHER" id="PTHR33144">
    <property type="entry name" value="OS10G0409366 PROTEIN-RELATED"/>
    <property type="match status" value="1"/>
</dbReference>
<sequence length="288" mass="32280">MGSGKLSLIRAQGKKQILKPRAKVSPPFFRKKPFVDQLHALGLRGRLLRPRLLQPPSKPSSPTASTLSSPPPPPLIPERSSASSLIPGRSRRRCRLHPVATVCRRLGPLGRAAVQRLRRARDPSSFDAVQAPATPPPRRTASSSPTSPTSPPLRRPGLVIDYGTYKISSRTFYNWSFKCNKHLSSDDDQPEENMDSSKKSRNGRGPTRMHKIWARRDGEQLALTFNEFDQPIGDDAAKFTNFLGTIARSGNDAPLTYRDWRHMPLDNKKIMWNTVKLKYNLGCKVPNF</sequence>
<organism evidence="2">
    <name type="scientific">Ananas comosus var. bracteatus</name>
    <name type="common">red pineapple</name>
    <dbReference type="NCBI Taxonomy" id="296719"/>
    <lineage>
        <taxon>Eukaryota</taxon>
        <taxon>Viridiplantae</taxon>
        <taxon>Streptophyta</taxon>
        <taxon>Embryophyta</taxon>
        <taxon>Tracheophyta</taxon>
        <taxon>Spermatophyta</taxon>
        <taxon>Magnoliopsida</taxon>
        <taxon>Liliopsida</taxon>
        <taxon>Poales</taxon>
        <taxon>Bromeliaceae</taxon>
        <taxon>Bromelioideae</taxon>
        <taxon>Ananas</taxon>
    </lineage>
</organism>
<feature type="region of interest" description="Disordered" evidence="1">
    <location>
        <begin position="49"/>
        <end position="90"/>
    </location>
</feature>
<feature type="compositionally biased region" description="Low complexity" evidence="1">
    <location>
        <begin position="49"/>
        <end position="68"/>
    </location>
</feature>
<proteinExistence type="predicted"/>
<evidence type="ECO:0000313" key="2">
    <source>
        <dbReference type="EMBL" id="CAD1844037.1"/>
    </source>
</evidence>
<dbReference type="AlphaFoldDB" id="A0A6V7QMA0"/>
<feature type="region of interest" description="Disordered" evidence="1">
    <location>
        <begin position="116"/>
        <end position="158"/>
    </location>
</feature>
<name>A0A6V7QMA0_ANACO</name>
<accession>A0A6V7QMA0</accession>
<feature type="region of interest" description="Disordered" evidence="1">
    <location>
        <begin position="184"/>
        <end position="207"/>
    </location>
</feature>
<evidence type="ECO:0000256" key="1">
    <source>
        <dbReference type="SAM" id="MobiDB-lite"/>
    </source>
</evidence>
<protein>
    <submittedName>
        <fullName evidence="2">Uncharacterized protein</fullName>
    </submittedName>
</protein>
<feature type="compositionally biased region" description="Basic residues" evidence="1">
    <location>
        <begin position="12"/>
        <end position="22"/>
    </location>
</feature>
<feature type="region of interest" description="Disordered" evidence="1">
    <location>
        <begin position="1"/>
        <end position="24"/>
    </location>
</feature>
<gene>
    <name evidence="2" type="ORF">CB5_LOCUS27248</name>
</gene>
<reference evidence="2" key="1">
    <citation type="submission" date="2020-07" db="EMBL/GenBank/DDBJ databases">
        <authorList>
            <person name="Lin J."/>
        </authorList>
    </citation>
    <scope>NUCLEOTIDE SEQUENCE</scope>
</reference>
<dbReference type="PANTHER" id="PTHR33144:SF25">
    <property type="entry name" value="DUF4216 DOMAIN-CONTAINING PROTEIN"/>
    <property type="match status" value="1"/>
</dbReference>